<organism evidence="2 3">
    <name type="scientific">Gymnopus androsaceus JB14</name>
    <dbReference type="NCBI Taxonomy" id="1447944"/>
    <lineage>
        <taxon>Eukaryota</taxon>
        <taxon>Fungi</taxon>
        <taxon>Dikarya</taxon>
        <taxon>Basidiomycota</taxon>
        <taxon>Agaricomycotina</taxon>
        <taxon>Agaricomycetes</taxon>
        <taxon>Agaricomycetidae</taxon>
        <taxon>Agaricales</taxon>
        <taxon>Marasmiineae</taxon>
        <taxon>Omphalotaceae</taxon>
        <taxon>Gymnopus</taxon>
    </lineage>
</organism>
<evidence type="ECO:0000313" key="2">
    <source>
        <dbReference type="EMBL" id="KAE9392004.1"/>
    </source>
</evidence>
<keyword evidence="3" id="KW-1185">Reference proteome</keyword>
<gene>
    <name evidence="2" type="ORF">BT96DRAFT_1000784</name>
</gene>
<feature type="compositionally biased region" description="Low complexity" evidence="1">
    <location>
        <begin position="68"/>
        <end position="85"/>
    </location>
</feature>
<dbReference type="AlphaFoldDB" id="A0A6A4H3P8"/>
<reference evidence="2" key="1">
    <citation type="journal article" date="2019" name="Environ. Microbiol.">
        <title>Fungal ecological strategies reflected in gene transcription - a case study of two litter decomposers.</title>
        <authorList>
            <person name="Barbi F."/>
            <person name="Kohler A."/>
            <person name="Barry K."/>
            <person name="Baskaran P."/>
            <person name="Daum C."/>
            <person name="Fauchery L."/>
            <person name="Ihrmark K."/>
            <person name="Kuo A."/>
            <person name="LaButti K."/>
            <person name="Lipzen A."/>
            <person name="Morin E."/>
            <person name="Grigoriev I.V."/>
            <person name="Henrissat B."/>
            <person name="Lindahl B."/>
            <person name="Martin F."/>
        </authorList>
    </citation>
    <scope>NUCLEOTIDE SEQUENCE</scope>
    <source>
        <strain evidence="2">JB14</strain>
    </source>
</reference>
<protein>
    <submittedName>
        <fullName evidence="2">Uncharacterized protein</fullName>
    </submittedName>
</protein>
<dbReference type="EMBL" id="ML769607">
    <property type="protein sequence ID" value="KAE9392004.1"/>
    <property type="molecule type" value="Genomic_DNA"/>
</dbReference>
<sequence length="139" mass="14904">MDSLDGYGSGDDENMEDAIFHREISSLIDRCSTFVSDSGIDETHTSSSHNGMSNLIFNSNASLPGPTSNALLPSPTSNSPLSRPSASFRSMSAPIDSPIEPSFIFYNTLHQKRHHLVPILGLPLQAETITLGSVISATQ</sequence>
<name>A0A6A4H3P8_9AGAR</name>
<feature type="compositionally biased region" description="Polar residues" evidence="1">
    <location>
        <begin position="45"/>
        <end position="67"/>
    </location>
</feature>
<dbReference type="Proteomes" id="UP000799118">
    <property type="component" value="Unassembled WGS sequence"/>
</dbReference>
<evidence type="ECO:0000256" key="1">
    <source>
        <dbReference type="SAM" id="MobiDB-lite"/>
    </source>
</evidence>
<proteinExistence type="predicted"/>
<feature type="region of interest" description="Disordered" evidence="1">
    <location>
        <begin position="40"/>
        <end position="92"/>
    </location>
</feature>
<accession>A0A6A4H3P8</accession>
<evidence type="ECO:0000313" key="3">
    <source>
        <dbReference type="Proteomes" id="UP000799118"/>
    </source>
</evidence>